<keyword evidence="2" id="KW-1185">Reference proteome</keyword>
<name>A0A9Q4FLJ9_9FIRM</name>
<dbReference type="Proteomes" id="UP001108123">
    <property type="component" value="Unassembled WGS sequence"/>
</dbReference>
<gene>
    <name evidence="1" type="ORF">L0P62_05690</name>
</gene>
<dbReference type="RefSeq" id="WP_226809039.1">
    <property type="nucleotide sequence ID" value="NZ_JAJBNW010000162.1"/>
</dbReference>
<evidence type="ECO:0000313" key="1">
    <source>
        <dbReference type="EMBL" id="MCG4564938.1"/>
    </source>
</evidence>
<organism evidence="1 2">
    <name type="scientific">Anaerosalibacter bizertensis</name>
    <dbReference type="NCBI Taxonomy" id="932217"/>
    <lineage>
        <taxon>Bacteria</taxon>
        <taxon>Bacillati</taxon>
        <taxon>Bacillota</taxon>
        <taxon>Tissierellia</taxon>
        <taxon>Tissierellales</taxon>
        <taxon>Sporanaerobacteraceae</taxon>
        <taxon>Anaerosalibacter</taxon>
    </lineage>
</organism>
<dbReference type="AlphaFoldDB" id="A0A9Q4FLJ9"/>
<evidence type="ECO:0000313" key="2">
    <source>
        <dbReference type="Proteomes" id="UP001108123"/>
    </source>
</evidence>
<sequence>MRDKIFKLSLSNLKEAQIRLKDKKIFRLNKNNYKDYETFILNSMGEFNPRYLNRTDV</sequence>
<comment type="caution">
    <text evidence="1">The sequence shown here is derived from an EMBL/GenBank/DDBJ whole genome shotgun (WGS) entry which is preliminary data.</text>
</comment>
<reference evidence="1" key="1">
    <citation type="submission" date="2022-01" db="EMBL/GenBank/DDBJ databases">
        <title>Collection of gut derived symbiotic bacterial strains cultured from healthy donors.</title>
        <authorList>
            <person name="Lin H."/>
            <person name="Kohout C."/>
            <person name="Waligurski E."/>
            <person name="Pamer E.G."/>
        </authorList>
    </citation>
    <scope>NUCLEOTIDE SEQUENCE</scope>
    <source>
        <strain evidence="1">MSK.14.39</strain>
    </source>
</reference>
<dbReference type="EMBL" id="JAKNID010000016">
    <property type="protein sequence ID" value="MCG4564938.1"/>
    <property type="molecule type" value="Genomic_DNA"/>
</dbReference>
<protein>
    <submittedName>
        <fullName evidence="1">Uncharacterized protein</fullName>
    </submittedName>
</protein>
<proteinExistence type="predicted"/>
<accession>A0A9Q4FLJ9</accession>